<comment type="caution">
    <text evidence="3">The sequence shown here is derived from an EMBL/GenBank/DDBJ whole genome shotgun (WGS) entry which is preliminary data.</text>
</comment>
<accession>A0A0P0FSS8</accession>
<dbReference type="SUPFAM" id="SSF52540">
    <property type="entry name" value="P-loop containing nucleoside triphosphate hydrolases"/>
    <property type="match status" value="2"/>
</dbReference>
<dbReference type="SMART" id="SM00490">
    <property type="entry name" value="HELICc"/>
    <property type="match status" value="1"/>
</dbReference>
<feature type="region of interest" description="Disordered" evidence="2">
    <location>
        <begin position="592"/>
        <end position="618"/>
    </location>
</feature>
<dbReference type="Pfam" id="PF00271">
    <property type="entry name" value="Helicase_C"/>
    <property type="match status" value="1"/>
</dbReference>
<dbReference type="GO" id="GO:0004386">
    <property type="term" value="F:helicase activity"/>
    <property type="evidence" value="ECO:0007669"/>
    <property type="project" value="UniProtKB-KW"/>
</dbReference>
<dbReference type="AlphaFoldDB" id="A0A0P0FSS8"/>
<gene>
    <name evidence="3" type="ORF">GAN91_07220</name>
</gene>
<proteinExistence type="predicted"/>
<dbReference type="EMBL" id="WCRY01000005">
    <property type="protein sequence ID" value="KAB4484420.1"/>
    <property type="molecule type" value="Genomic_DNA"/>
</dbReference>
<dbReference type="GO" id="GO:0005524">
    <property type="term" value="F:ATP binding"/>
    <property type="evidence" value="ECO:0007669"/>
    <property type="project" value="InterPro"/>
</dbReference>
<dbReference type="KEGG" id="btho:Btheta7330_04947"/>
<dbReference type="GeneID" id="60924532"/>
<evidence type="ECO:0000313" key="4">
    <source>
        <dbReference type="Proteomes" id="UP000436858"/>
    </source>
</evidence>
<dbReference type="Gene3D" id="3.40.50.300">
    <property type="entry name" value="P-loop containing nucleotide triphosphate hydrolases"/>
    <property type="match status" value="1"/>
</dbReference>
<dbReference type="InterPro" id="IPR014001">
    <property type="entry name" value="Helicase_ATP-bd"/>
</dbReference>
<keyword evidence="3" id="KW-0347">Helicase</keyword>
<dbReference type="SMART" id="SM00487">
    <property type="entry name" value="DEXDc"/>
    <property type="match status" value="1"/>
</dbReference>
<sequence>MEEKANTGQVIIVLTEHLTFGTLLIPYMAEKSDDGTYQLIEQAFHASPEAISRMNEAEQQAIDIASHYTEKYLMGIYSREKTVSRFLRKLSEDPERVKNNIRPFIEKKMQEMLTLIRHHNLPLYQKQVGSKLLYAHHAYHVHPHDVEIRFTFLADETNFRYQLQCYYDGQPLSLSEQKPVIVLTSSPSALLLGMELYFFPHIESVRILPFTKKKKISVPASQIEKYIDNIVIPIARYHEITTQGLNIIEETYACEAVLSLEDTIYDEQMLRLSFRYGDQSFTPDTVTEMKKIIYRNDFGEIFFFRRDSDAEEEKLRMLTDSGLQRVSDVHFKLSPDAPEKTITEWISTYREMLQQSFLLTGNMGNTPYCLDEIRIEQSCDDEPDWFELHITVVIGNLRIPFSRFRKHILEEKREFLLPDGRMILLPEEWFSKYGNLLELGTQTETGIRLKPTFVGAVQSALEENGPKNLLFKREIRNVPVPQGLNAKLRPYQQKGFSWMVQLNKQGFGGCLADDMGLGKTLQTLTLLQYIYKPLSPDAVTAPMKPVFTETTASDSQPDKECTANNPPVREQIADAEGQFSLFSFSSEDELLPDAREIREKNRPKEDDHRQEHGKNSRKPATLIVVPTSLLHNWRREAKRFTTLAIAEYNSNTAFPKGHPEKFFNHFHLIFTTYGMMRNNIDILRSYTFEYIVLDESQNIKNNDSLTFRSVIQLQGKHRIALTGTPIENSLKDLWAQFRFLQPDLLGEESTFHKQFIIPIRQGNVRMEKRLQQIIAPFILRRSKSEVAPELPPLTEETIYCAMSEKQGESYEQEKNSLRNILLQQPENKDRYHMFSILNGILRLRQLACHPQLIFPDFDGVSGKTEQIIDTFDTLRSEGHKVLIFSSFVRHLEILAEVFRQRGWKYALLTGSTNNRPSEIAHFTEQKDVQAFLISLKAGGVGLNLTQADYVFIIDPWWNPAAESQAIARAHRIGQDKQVIAYRFITQNSIEEKILQLQEDKRRLAETFITDSEALPALSNEQWADLLK</sequence>
<dbReference type="Gene3D" id="3.40.50.10810">
    <property type="entry name" value="Tandem AAA-ATPase domain"/>
    <property type="match status" value="2"/>
</dbReference>
<dbReference type="InterPro" id="IPR001650">
    <property type="entry name" value="Helicase_C-like"/>
</dbReference>
<keyword evidence="3" id="KW-0547">Nucleotide-binding</keyword>
<reference evidence="3 4" key="1">
    <citation type="journal article" date="2019" name="Nat. Med.">
        <title>A library of human gut bacterial isolates paired with longitudinal multiomics data enables mechanistic microbiome research.</title>
        <authorList>
            <person name="Poyet M."/>
            <person name="Groussin M."/>
            <person name="Gibbons S.M."/>
            <person name="Avila-Pacheco J."/>
            <person name="Jiang X."/>
            <person name="Kearney S.M."/>
            <person name="Perrotta A.R."/>
            <person name="Berdy B."/>
            <person name="Zhao S."/>
            <person name="Lieberman T.D."/>
            <person name="Swanson P.K."/>
            <person name="Smith M."/>
            <person name="Roesemann S."/>
            <person name="Alexander J.E."/>
            <person name="Rich S.A."/>
            <person name="Livny J."/>
            <person name="Vlamakis H."/>
            <person name="Clish C."/>
            <person name="Bullock K."/>
            <person name="Deik A."/>
            <person name="Scott J."/>
            <person name="Pierce K.A."/>
            <person name="Xavier R.J."/>
            <person name="Alm E.J."/>
        </authorList>
    </citation>
    <scope>NUCLEOTIDE SEQUENCE [LARGE SCALE GENOMIC DNA]</scope>
    <source>
        <strain evidence="3 4">BIOML-A162</strain>
    </source>
</reference>
<dbReference type="OMA" id="LRQMANH"/>
<evidence type="ECO:0000256" key="1">
    <source>
        <dbReference type="ARBA" id="ARBA00022801"/>
    </source>
</evidence>
<protein>
    <submittedName>
        <fullName evidence="3">DEAD/DEAH box helicase</fullName>
    </submittedName>
</protein>
<evidence type="ECO:0000256" key="2">
    <source>
        <dbReference type="SAM" id="MobiDB-lite"/>
    </source>
</evidence>
<dbReference type="InterPro" id="IPR049730">
    <property type="entry name" value="SNF2/RAD54-like_C"/>
</dbReference>
<dbReference type="PROSITE" id="PS51194">
    <property type="entry name" value="HELICASE_CTER"/>
    <property type="match status" value="1"/>
</dbReference>
<dbReference type="PANTHER" id="PTHR10799">
    <property type="entry name" value="SNF2/RAD54 HELICASE FAMILY"/>
    <property type="match status" value="1"/>
</dbReference>
<dbReference type="GO" id="GO:0016787">
    <property type="term" value="F:hydrolase activity"/>
    <property type="evidence" value="ECO:0007669"/>
    <property type="project" value="UniProtKB-KW"/>
</dbReference>
<organism evidence="3 4">
    <name type="scientific">Bacteroides thetaiotaomicron</name>
    <dbReference type="NCBI Taxonomy" id="818"/>
    <lineage>
        <taxon>Bacteria</taxon>
        <taxon>Pseudomonadati</taxon>
        <taxon>Bacteroidota</taxon>
        <taxon>Bacteroidia</taxon>
        <taxon>Bacteroidales</taxon>
        <taxon>Bacteroidaceae</taxon>
        <taxon>Bacteroides</taxon>
    </lineage>
</organism>
<feature type="compositionally biased region" description="Basic and acidic residues" evidence="2">
    <location>
        <begin position="592"/>
        <end position="614"/>
    </location>
</feature>
<dbReference type="InterPro" id="IPR038718">
    <property type="entry name" value="SNF2-like_sf"/>
</dbReference>
<name>A0A0P0FSS8_BACT4</name>
<dbReference type="Pfam" id="PF00176">
    <property type="entry name" value="SNF2-rel_dom"/>
    <property type="match status" value="1"/>
</dbReference>
<keyword evidence="3" id="KW-0067">ATP-binding</keyword>
<dbReference type="Proteomes" id="UP000436858">
    <property type="component" value="Unassembled WGS sequence"/>
</dbReference>
<dbReference type="CDD" id="cd18793">
    <property type="entry name" value="SF2_C_SNF"/>
    <property type="match status" value="1"/>
</dbReference>
<keyword evidence="1" id="KW-0378">Hydrolase</keyword>
<dbReference type="PROSITE" id="PS51192">
    <property type="entry name" value="HELICASE_ATP_BIND_1"/>
    <property type="match status" value="1"/>
</dbReference>
<dbReference type="InterPro" id="IPR027417">
    <property type="entry name" value="P-loop_NTPase"/>
</dbReference>
<dbReference type="RefSeq" id="WP_011108785.1">
    <property type="nucleotide sequence ID" value="NZ_CAXKYD010000011.1"/>
</dbReference>
<dbReference type="InterPro" id="IPR000330">
    <property type="entry name" value="SNF2_N"/>
</dbReference>
<evidence type="ECO:0000313" key="3">
    <source>
        <dbReference type="EMBL" id="KAB4484420.1"/>
    </source>
</evidence>